<dbReference type="Proteomes" id="UP000318375">
    <property type="component" value="Segment"/>
</dbReference>
<organism evidence="1 2">
    <name type="scientific">Gordonia phage Pupper</name>
    <dbReference type="NCBI Taxonomy" id="2571249"/>
    <lineage>
        <taxon>Viruses</taxon>
        <taxon>Duplodnaviria</taxon>
        <taxon>Heunggongvirae</taxon>
        <taxon>Uroviricota</taxon>
        <taxon>Caudoviricetes</taxon>
        <taxon>Puppervirus</taxon>
        <taxon>Puppervirus Pupper</taxon>
    </lineage>
</organism>
<dbReference type="RefSeq" id="YP_010058957.1">
    <property type="nucleotide sequence ID" value="NC_054723.1"/>
</dbReference>
<protein>
    <submittedName>
        <fullName evidence="1">Uncharacterized protein</fullName>
    </submittedName>
</protein>
<proteinExistence type="predicted"/>
<accession>A0A4Y6EKT9</accession>
<evidence type="ECO:0000313" key="1">
    <source>
        <dbReference type="EMBL" id="QDF18655.1"/>
    </source>
</evidence>
<dbReference type="KEGG" id="vg:64766188"/>
<dbReference type="EMBL" id="MK977695">
    <property type="protein sequence ID" value="QDF18655.1"/>
    <property type="molecule type" value="Genomic_DNA"/>
</dbReference>
<keyword evidence="2" id="KW-1185">Reference proteome</keyword>
<sequence>MQIDYVGRTPDSDNSMMSKKWVDDRYAQVKVDNTYIDATVAAATANLVNPTYVNAQDALRASIASVDAADALYIPTSQEGQPGGVPVIAPNGYIPAAQLPTLQTQRKPVFKNYDTLYLSGSYEVTSDTRYRAARLVLPDPGFPYVPLVFASVRGGATNGIQSTGSRSNGAGSLGEITVLDEDDVVYAWTVCTDFKTMAFHKALPFADTASVPGEGLAGPRDLSLWFSLNAGNSYIFNSQDLTFYAILWPHY</sequence>
<dbReference type="GeneID" id="64766188"/>
<gene>
    <name evidence="1" type="primary">169</name>
    <name evidence="1" type="ORF">SEA_PUPPER_169</name>
</gene>
<name>A0A4Y6EKT9_9CAUD</name>
<evidence type="ECO:0000313" key="2">
    <source>
        <dbReference type="Proteomes" id="UP000318375"/>
    </source>
</evidence>
<reference evidence="1 2" key="1">
    <citation type="submission" date="2019-05" db="EMBL/GenBank/DDBJ databases">
        <authorList>
            <person name="Pope W.H."/>
            <person name="Garlena R.A."/>
            <person name="Russell D.A."/>
            <person name="Jacobs-Sera D."/>
            <person name="Hatfull G.F."/>
        </authorList>
    </citation>
    <scope>NUCLEOTIDE SEQUENCE [LARGE SCALE GENOMIC DNA]</scope>
</reference>